<feature type="compositionally biased region" description="Polar residues" evidence="4">
    <location>
        <begin position="583"/>
        <end position="600"/>
    </location>
</feature>
<dbReference type="PANTHER" id="PTHR19321">
    <property type="entry name" value="PROTEIN REGULATOR OF CYTOKINESIS 1 PRC1-RELATED"/>
    <property type="match status" value="1"/>
</dbReference>
<reference evidence="5" key="1">
    <citation type="journal article" date="2019" name="Nat. Commun.">
        <title>Genome-wide association mapping of date palm fruit traits.</title>
        <authorList>
            <person name="Hazzouri K.M."/>
            <person name="Gros-Balthazard M."/>
            <person name="Flowers J.M."/>
            <person name="Copetti D."/>
            <person name="Lemansour A."/>
            <person name="Lebrun M."/>
            <person name="Masmoudi K."/>
            <person name="Ferrand S."/>
            <person name="Dhar M.I."/>
            <person name="Fresquez Z.A."/>
            <person name="Rosas U."/>
            <person name="Zhang J."/>
            <person name="Talag J."/>
            <person name="Lee S."/>
            <person name="Kudrna D."/>
            <person name="Powell R.F."/>
            <person name="Leitch I.J."/>
            <person name="Krueger R.R."/>
            <person name="Wing R.A."/>
            <person name="Amiri K.M.A."/>
            <person name="Purugganan M.D."/>
        </authorList>
    </citation>
    <scope>NUCLEOTIDE SEQUENCE [LARGE SCALE GENOMIC DNA]</scope>
    <source>
        <strain evidence="5">cv. Khalas</strain>
    </source>
</reference>
<dbReference type="GeneID" id="103710966"/>
<comment type="similarity">
    <text evidence="1">Belongs to the MAP65/ASE1 family.</text>
</comment>
<dbReference type="PANTHER" id="PTHR19321:SF4">
    <property type="entry name" value="65-KDA MICROTUBULE-ASSOCIATED PROTEIN 5"/>
    <property type="match status" value="1"/>
</dbReference>
<keyword evidence="3" id="KW-0175">Coiled coil</keyword>
<sequence length="648" mass="73468">MLFGFGAIGFKIMYGRPHGPHPNLPFSSAVVAPTPAPPLSVLFPIKGLGRPLSSKVCAVSLEKGRRMSGLQLRSSGRAEFTSCGSLLQQLQDLWDEIGESDHERDKMILQLEQECLDVYRRKVDQARKHKENLHQTLAEGEAEMSNLISTLGERESFVRLEKSKGTLKEQVAAIRPLLDDLRRIREERVKEFSDVQVQIMQICAEIAGNTYQGSYPQVDERDLTLKRLGELKSQLQELQKDKNLRLQKVNVHIKTIHELSSVMAVDFNKMLCEVHPSFIDCANSHFKNISNETLARLAGTVHSLKQEKKQKLRKLQDLGSTFIELWNLMDTPVDVQKKFDHVTCLISASVDTVLDQGSLSLDVIEQAEHEVERLNILKISKMKELILKKQNELEEIYRAVHMDVDGDAAQGMLLSLIESGKVDLSELFSNMDDQIATAKEQALSRKDILEKVEKWVFASEEEKWLDDYERDQNRYNAGRGAHKNLKRAEKARVLVSKIPSLIENLSAKIKAWEKEKGIPFMYDKVRLLGTLEEYTMLRQQREEEKRRSREQKRLQEQFAAEHEALFGSKPSPMRQLTVKKPLGQSSNVNTVSGTPTSRRVSTPLARHGISSSSKDKRECGKKTAMVPVNFVALPKDDPTQNNSAIVSP</sequence>
<dbReference type="RefSeq" id="XP_008795133.3">
    <property type="nucleotide sequence ID" value="XM_008796911.4"/>
</dbReference>
<feature type="coiled-coil region" evidence="3">
    <location>
        <begin position="221"/>
        <end position="248"/>
    </location>
</feature>
<dbReference type="GO" id="GO:0008017">
    <property type="term" value="F:microtubule binding"/>
    <property type="evidence" value="ECO:0007669"/>
    <property type="project" value="InterPro"/>
</dbReference>
<dbReference type="OrthoDB" id="642895at2759"/>
<protein>
    <submittedName>
        <fullName evidence="6">65-kDa microtubule-associated protein 5-like</fullName>
    </submittedName>
</protein>
<dbReference type="AlphaFoldDB" id="A0A8B7CAN6"/>
<dbReference type="GO" id="GO:0005819">
    <property type="term" value="C:spindle"/>
    <property type="evidence" value="ECO:0007669"/>
    <property type="project" value="TreeGrafter"/>
</dbReference>
<dbReference type="GO" id="GO:0000226">
    <property type="term" value="P:microtubule cytoskeleton organization"/>
    <property type="evidence" value="ECO:0007669"/>
    <property type="project" value="InterPro"/>
</dbReference>
<dbReference type="KEGG" id="pda:103710966"/>
<keyword evidence="5" id="KW-1185">Reference proteome</keyword>
<gene>
    <name evidence="6" type="primary">LOC103710966</name>
</gene>
<reference evidence="6" key="2">
    <citation type="submission" date="2025-08" db="UniProtKB">
        <authorList>
            <consortium name="RefSeq"/>
        </authorList>
    </citation>
    <scope>IDENTIFICATION</scope>
    <source>
        <tissue evidence="6">Young leaves</tissue>
    </source>
</reference>
<name>A0A8B7CAN6_PHODC</name>
<keyword evidence="2" id="KW-0493">Microtubule</keyword>
<dbReference type="Proteomes" id="UP000228380">
    <property type="component" value="Chromosome 1"/>
</dbReference>
<dbReference type="GO" id="GO:0005874">
    <property type="term" value="C:microtubule"/>
    <property type="evidence" value="ECO:0007669"/>
    <property type="project" value="UniProtKB-KW"/>
</dbReference>
<evidence type="ECO:0000256" key="3">
    <source>
        <dbReference type="SAM" id="Coils"/>
    </source>
</evidence>
<proteinExistence type="inferred from homology"/>
<organism evidence="5 6">
    <name type="scientific">Phoenix dactylifera</name>
    <name type="common">Date palm</name>
    <dbReference type="NCBI Taxonomy" id="42345"/>
    <lineage>
        <taxon>Eukaryota</taxon>
        <taxon>Viridiplantae</taxon>
        <taxon>Streptophyta</taxon>
        <taxon>Embryophyta</taxon>
        <taxon>Tracheophyta</taxon>
        <taxon>Spermatophyta</taxon>
        <taxon>Magnoliopsida</taxon>
        <taxon>Liliopsida</taxon>
        <taxon>Arecaceae</taxon>
        <taxon>Coryphoideae</taxon>
        <taxon>Phoeniceae</taxon>
        <taxon>Phoenix</taxon>
    </lineage>
</organism>
<dbReference type="Pfam" id="PF03999">
    <property type="entry name" value="MAP65_ASE1"/>
    <property type="match status" value="1"/>
</dbReference>
<feature type="coiled-coil region" evidence="3">
    <location>
        <begin position="116"/>
        <end position="143"/>
    </location>
</feature>
<dbReference type="GO" id="GO:0005737">
    <property type="term" value="C:cytoplasm"/>
    <property type="evidence" value="ECO:0007669"/>
    <property type="project" value="TreeGrafter"/>
</dbReference>
<evidence type="ECO:0000256" key="1">
    <source>
        <dbReference type="ARBA" id="ARBA00006187"/>
    </source>
</evidence>
<feature type="region of interest" description="Disordered" evidence="4">
    <location>
        <begin position="580"/>
        <end position="621"/>
    </location>
</feature>
<accession>A0A8B7CAN6</accession>
<dbReference type="InterPro" id="IPR007145">
    <property type="entry name" value="MAP65_Ase1_PRC1"/>
</dbReference>
<evidence type="ECO:0000256" key="4">
    <source>
        <dbReference type="SAM" id="MobiDB-lite"/>
    </source>
</evidence>
<evidence type="ECO:0000256" key="2">
    <source>
        <dbReference type="ARBA" id="ARBA00022701"/>
    </source>
</evidence>
<dbReference type="Gene3D" id="1.20.58.1520">
    <property type="match status" value="1"/>
</dbReference>
<evidence type="ECO:0000313" key="5">
    <source>
        <dbReference type="Proteomes" id="UP000228380"/>
    </source>
</evidence>
<evidence type="ECO:0000313" key="6">
    <source>
        <dbReference type="RefSeq" id="XP_008795133.3"/>
    </source>
</evidence>